<dbReference type="Proteomes" id="UP000236998">
    <property type="component" value="Unassembled WGS sequence"/>
</dbReference>
<organism evidence="3 4">
    <name type="scientific">Pseudomonas syringae group genomosp. 3</name>
    <dbReference type="NCBI Taxonomy" id="251701"/>
    <lineage>
        <taxon>Bacteria</taxon>
        <taxon>Pseudomonadati</taxon>
        <taxon>Pseudomonadota</taxon>
        <taxon>Gammaproteobacteria</taxon>
        <taxon>Pseudomonadales</taxon>
        <taxon>Pseudomonadaceae</taxon>
        <taxon>Pseudomonas</taxon>
    </lineage>
</organism>
<reference evidence="3 4" key="1">
    <citation type="submission" date="2016-10" db="EMBL/GenBank/DDBJ databases">
        <title>Comparative genomics of Pseudomonas syringae.</title>
        <authorList>
            <person name="Hulin M.T."/>
        </authorList>
    </citation>
    <scope>NUCLEOTIDE SEQUENCE [LARGE SCALE GENOMIC DNA]</scope>
    <source>
        <strain evidence="3 4">9643</strain>
    </source>
</reference>
<dbReference type="AlphaFoldDB" id="A0ABD6VA22"/>
<keyword evidence="2" id="KW-0456">Lyase</keyword>
<dbReference type="SUPFAM" id="SSF53795">
    <property type="entry name" value="PEP carboxykinase-like"/>
    <property type="match status" value="1"/>
</dbReference>
<dbReference type="InterPro" id="IPR013035">
    <property type="entry name" value="PEP_carboxykinase_C"/>
</dbReference>
<evidence type="ECO:0000256" key="2">
    <source>
        <dbReference type="ARBA" id="ARBA00022793"/>
    </source>
</evidence>
<keyword evidence="1" id="KW-0312">Gluconeogenesis</keyword>
<evidence type="ECO:0000256" key="1">
    <source>
        <dbReference type="ARBA" id="ARBA00022432"/>
    </source>
</evidence>
<evidence type="ECO:0000313" key="3">
    <source>
        <dbReference type="EMBL" id="POD66462.1"/>
    </source>
</evidence>
<dbReference type="EMBL" id="MLET01000015">
    <property type="protein sequence ID" value="POD66462.1"/>
    <property type="molecule type" value="Genomic_DNA"/>
</dbReference>
<dbReference type="PANTHER" id="PTHR30031">
    <property type="entry name" value="PHOSPHOENOLPYRUVATE CARBOXYKINASE ATP"/>
    <property type="match status" value="1"/>
</dbReference>
<dbReference type="GO" id="GO:0016831">
    <property type="term" value="F:carboxy-lyase activity"/>
    <property type="evidence" value="ECO:0007669"/>
    <property type="project" value="UniProtKB-KW"/>
</dbReference>
<dbReference type="Gene3D" id="3.90.228.20">
    <property type="match status" value="1"/>
</dbReference>
<evidence type="ECO:0000313" key="4">
    <source>
        <dbReference type="Proteomes" id="UP000236998"/>
    </source>
</evidence>
<name>A0ABD6VA22_9PSED</name>
<proteinExistence type="predicted"/>
<accession>A0ABD6VA22</accession>
<comment type="caution">
    <text evidence="3">The sequence shown here is derived from an EMBL/GenBank/DDBJ whole genome shotgun (WGS) entry which is preliminary data.</text>
</comment>
<dbReference type="GO" id="GO:0006094">
    <property type="term" value="P:gluconeogenesis"/>
    <property type="evidence" value="ECO:0007669"/>
    <property type="project" value="UniProtKB-KW"/>
</dbReference>
<keyword evidence="2" id="KW-0210">Decarboxylase</keyword>
<dbReference type="InterPro" id="IPR001272">
    <property type="entry name" value="PEP_carboxykinase_ATP"/>
</dbReference>
<dbReference type="PANTHER" id="PTHR30031:SF0">
    <property type="entry name" value="PHOSPHOENOLPYRUVATE CARBOXYKINASE (ATP)"/>
    <property type="match status" value="1"/>
</dbReference>
<protein>
    <submittedName>
        <fullName evidence="3">Phosphoenolpyruvate carboxykinase</fullName>
    </submittedName>
</protein>
<gene>
    <name evidence="3" type="ORF">BKM07_19290</name>
</gene>
<sequence>MIAEIQSGALIGAETEHLDTINLDVPKRVPGVDTGLLNPRNTWADKAAKALAGLFVENFKKFDVSYAIKAAGPKL</sequence>